<dbReference type="AlphaFoldDB" id="A0A1L3GLW2"/>
<sequence length="156" mass="18609">MKQKKVWLGIMFCSLLIWTGNAFADGPASQRQNRQQHRIEQGVRNGNITRSELKHLRKEQRHIANFKRRAHRDHHITRHEARRLNRMQDRASDNIYRYKHNKAKQPRMYRHAHKQHKNYPAPRVHRHCNVDRYIGSSINGIFAQPGISLAWNIALD</sequence>
<dbReference type="STRING" id="1842532.A7E78_03170"/>
<dbReference type="EMBL" id="CP015519">
    <property type="protein sequence ID" value="APG26923.1"/>
    <property type="molecule type" value="Genomic_DNA"/>
</dbReference>
<dbReference type="Proteomes" id="UP000182517">
    <property type="component" value="Chromosome"/>
</dbReference>
<dbReference type="KEGG" id="pef:A7E78_03170"/>
<name>A0A1L3GLW2_9BACT</name>
<dbReference type="RefSeq" id="WP_072282885.1">
    <property type="nucleotide sequence ID" value="NZ_CP015519.1"/>
</dbReference>
<evidence type="ECO:0000313" key="2">
    <source>
        <dbReference type="EMBL" id="APG26923.1"/>
    </source>
</evidence>
<proteinExistence type="predicted"/>
<keyword evidence="1" id="KW-0732">Signal</keyword>
<evidence type="ECO:0000256" key="1">
    <source>
        <dbReference type="SAM" id="SignalP"/>
    </source>
</evidence>
<feature type="signal peptide" evidence="1">
    <location>
        <begin position="1"/>
        <end position="24"/>
    </location>
</feature>
<protein>
    <submittedName>
        <fullName evidence="2">Uncharacterized protein</fullName>
    </submittedName>
</protein>
<dbReference type="OrthoDB" id="5950533at2"/>
<feature type="chain" id="PRO_5012679190" evidence="1">
    <location>
        <begin position="25"/>
        <end position="156"/>
    </location>
</feature>
<keyword evidence="3" id="KW-1185">Reference proteome</keyword>
<evidence type="ECO:0000313" key="3">
    <source>
        <dbReference type="Proteomes" id="UP000182517"/>
    </source>
</evidence>
<organism evidence="2 3">
    <name type="scientific">Syntrophotalea acetylenivorans</name>
    <dbReference type="NCBI Taxonomy" id="1842532"/>
    <lineage>
        <taxon>Bacteria</taxon>
        <taxon>Pseudomonadati</taxon>
        <taxon>Thermodesulfobacteriota</taxon>
        <taxon>Desulfuromonadia</taxon>
        <taxon>Desulfuromonadales</taxon>
        <taxon>Syntrophotaleaceae</taxon>
        <taxon>Syntrophotalea</taxon>
    </lineage>
</organism>
<gene>
    <name evidence="2" type="ORF">A7E78_03170</name>
</gene>
<accession>A0A1L3GLW2</accession>
<reference evidence="2 3" key="1">
    <citation type="journal article" date="2017" name="Genome Announc.">
        <title>Complete Genome Sequences of Two Acetylene-Fermenting Pelobacter acetylenicus Strains.</title>
        <authorList>
            <person name="Sutton J.M."/>
            <person name="Baesman S.M."/>
            <person name="Fierst J.L."/>
            <person name="Poret-Peterson A.T."/>
            <person name="Oremland R.S."/>
            <person name="Dunlap D.S."/>
            <person name="Akob D.M."/>
        </authorList>
    </citation>
    <scope>NUCLEOTIDE SEQUENCE [LARGE SCALE GENOMIC DNA]</scope>
    <source>
        <strain evidence="2 3">SFB93</strain>
    </source>
</reference>